<dbReference type="InterPro" id="IPR001279">
    <property type="entry name" value="Metallo-B-lactamas"/>
</dbReference>
<dbReference type="Pfam" id="PF12706">
    <property type="entry name" value="Lactamase_B_2"/>
    <property type="match status" value="1"/>
</dbReference>
<dbReference type="KEGG" id="bda:FSZ17_07775"/>
<dbReference type="EMBL" id="CP042593">
    <property type="protein sequence ID" value="QED47151.1"/>
    <property type="molecule type" value="Genomic_DNA"/>
</dbReference>
<dbReference type="PANTHER" id="PTHR46018">
    <property type="entry name" value="ZINC PHOSPHODIESTERASE ELAC PROTEIN 1"/>
    <property type="match status" value="1"/>
</dbReference>
<proteinExistence type="predicted"/>
<gene>
    <name evidence="3" type="ORF">FSZ17_07775</name>
</gene>
<protein>
    <submittedName>
        <fullName evidence="3">MBL fold metallo-hydrolase</fullName>
    </submittedName>
</protein>
<dbReference type="OrthoDB" id="9794898at2"/>
<dbReference type="SMART" id="SM00849">
    <property type="entry name" value="Lactamase_B"/>
    <property type="match status" value="1"/>
</dbReference>
<dbReference type="PANTHER" id="PTHR46018:SF4">
    <property type="entry name" value="METALLO-HYDROLASE YHFI-RELATED"/>
    <property type="match status" value="1"/>
</dbReference>
<evidence type="ECO:0000313" key="4">
    <source>
        <dbReference type="Proteomes" id="UP000321555"/>
    </source>
</evidence>
<dbReference type="InterPro" id="IPR036866">
    <property type="entry name" value="RibonucZ/Hydroxyglut_hydro"/>
</dbReference>
<dbReference type="SUPFAM" id="SSF56281">
    <property type="entry name" value="Metallo-hydrolase/oxidoreductase"/>
    <property type="match status" value="1"/>
</dbReference>
<sequence>MKLTVIGCWGGYPKPDEASSGYLLEHNGYHLLIDFGSGVLSKMQKIVQPEEIDAVIVSHYHPDHIADIGVLQHARLIQGILGKEMECLPIYGHSQDEIEFSKLTYKNITKGMAYQPDQTLTIGPFEVQFLQTDHPVPCYAMRIEAEGKSIVYTSDTSYKEEFIPFSEGADLLVCECNFYGNLNGKSAGHMTSFDAGKLASKANVKHLLLTHLPHFGSIEQLKEEASQVYNGPISLASFQWSITLVEKNN</sequence>
<feature type="domain" description="Metallo-beta-lactamase" evidence="2">
    <location>
        <begin position="18"/>
        <end position="211"/>
    </location>
</feature>
<dbReference type="Gene3D" id="3.60.15.10">
    <property type="entry name" value="Ribonuclease Z/Hydroxyacylglutathione hydrolase-like"/>
    <property type="match status" value="1"/>
</dbReference>
<reference evidence="4" key="1">
    <citation type="submission" date="2019-08" db="EMBL/GenBank/DDBJ databases">
        <authorList>
            <person name="Zheng X."/>
        </authorList>
    </citation>
    <scope>NUCLEOTIDE SEQUENCE [LARGE SCALE GENOMIC DNA]</scope>
    <source>
        <strain evidence="4">FJAT-25496</strain>
    </source>
</reference>
<dbReference type="GO" id="GO:0042781">
    <property type="term" value="F:3'-tRNA processing endoribonuclease activity"/>
    <property type="evidence" value="ECO:0007669"/>
    <property type="project" value="TreeGrafter"/>
</dbReference>
<dbReference type="RefSeq" id="WP_057774455.1">
    <property type="nucleotide sequence ID" value="NZ_CP042593.1"/>
</dbReference>
<evidence type="ECO:0000256" key="1">
    <source>
        <dbReference type="ARBA" id="ARBA00022833"/>
    </source>
</evidence>
<accession>A0A5B8Z2N8</accession>
<dbReference type="Proteomes" id="UP000321555">
    <property type="component" value="Chromosome"/>
</dbReference>
<name>A0A5B8Z2N8_CYTDA</name>
<keyword evidence="1" id="KW-0862">Zinc</keyword>
<organism evidence="3 4">
    <name type="scientific">Cytobacillus dafuensis</name>
    <name type="common">Bacillus dafuensis</name>
    <dbReference type="NCBI Taxonomy" id="1742359"/>
    <lineage>
        <taxon>Bacteria</taxon>
        <taxon>Bacillati</taxon>
        <taxon>Bacillota</taxon>
        <taxon>Bacilli</taxon>
        <taxon>Bacillales</taxon>
        <taxon>Bacillaceae</taxon>
        <taxon>Cytobacillus</taxon>
    </lineage>
</organism>
<dbReference type="CDD" id="cd07716">
    <property type="entry name" value="RNaseZ_short-form-like_MBL-fold"/>
    <property type="match status" value="1"/>
</dbReference>
<evidence type="ECO:0000313" key="3">
    <source>
        <dbReference type="EMBL" id="QED47151.1"/>
    </source>
</evidence>
<keyword evidence="3" id="KW-0378">Hydrolase</keyword>
<keyword evidence="4" id="KW-1185">Reference proteome</keyword>
<evidence type="ECO:0000259" key="2">
    <source>
        <dbReference type="SMART" id="SM00849"/>
    </source>
</evidence>
<dbReference type="STRING" id="1742359.GCA_001439625_03916"/>
<dbReference type="AlphaFoldDB" id="A0A5B8Z2N8"/>